<dbReference type="GO" id="GO:0016117">
    <property type="term" value="P:carotenoid biosynthetic process"/>
    <property type="evidence" value="ECO:0007669"/>
    <property type="project" value="UniProtKB-KW"/>
</dbReference>
<reference evidence="6 7" key="1">
    <citation type="journal article" date="2014" name="PLoS ONE">
        <title>The first complete genome sequence of the class fimbriimonadia in the phylum armatimonadetes.</title>
        <authorList>
            <person name="Hu Z.Y."/>
            <person name="Wang Y.Z."/>
            <person name="Im W.T."/>
            <person name="Wang S.Y."/>
            <person name="Zhao G.P."/>
            <person name="Zheng H.J."/>
            <person name="Quan Z.X."/>
        </authorList>
    </citation>
    <scope>NUCLEOTIDE SEQUENCE [LARGE SCALE GENOMIC DNA]</scope>
    <source>
        <strain evidence="6">Gsoil 348</strain>
    </source>
</reference>
<evidence type="ECO:0000259" key="5">
    <source>
        <dbReference type="Pfam" id="PF01593"/>
    </source>
</evidence>
<keyword evidence="3 4" id="KW-0560">Oxidoreductase</keyword>
<name>A0A068NS03_FIMGI</name>
<evidence type="ECO:0000256" key="1">
    <source>
        <dbReference type="ARBA" id="ARBA00004829"/>
    </source>
</evidence>
<keyword evidence="2 4" id="KW-0125">Carotenoid biosynthesis</keyword>
<dbReference type="EMBL" id="CP007139">
    <property type="protein sequence ID" value="AIE85535.1"/>
    <property type="molecule type" value="Genomic_DNA"/>
</dbReference>
<dbReference type="Pfam" id="PF01593">
    <property type="entry name" value="Amino_oxidase"/>
    <property type="match status" value="1"/>
</dbReference>
<dbReference type="HOGENOM" id="CLU_019722_2_1_0"/>
<evidence type="ECO:0000256" key="3">
    <source>
        <dbReference type="ARBA" id="ARBA00023002"/>
    </source>
</evidence>
<dbReference type="KEGG" id="fgi:OP10G_2167"/>
<gene>
    <name evidence="6" type="ORF">OP10G_2167</name>
</gene>
<dbReference type="STRING" id="661478.OP10G_2167"/>
<evidence type="ECO:0000313" key="6">
    <source>
        <dbReference type="EMBL" id="AIE85535.1"/>
    </source>
</evidence>
<dbReference type="Proteomes" id="UP000027982">
    <property type="component" value="Chromosome"/>
</dbReference>
<dbReference type="AlphaFoldDB" id="A0A068NS03"/>
<dbReference type="InterPro" id="IPR002937">
    <property type="entry name" value="Amino_oxidase"/>
</dbReference>
<comment type="similarity">
    <text evidence="4">Belongs to the carotenoid/retinoid oxidoreductase family.</text>
</comment>
<keyword evidence="7" id="KW-1185">Reference proteome</keyword>
<protein>
    <submittedName>
        <fullName evidence="6">Phytoene desaturase</fullName>
    </submittedName>
</protein>
<accession>A0A068NS03</accession>
<dbReference type="PANTHER" id="PTHR43734:SF1">
    <property type="entry name" value="PHYTOENE DESATURASE"/>
    <property type="match status" value="1"/>
</dbReference>
<dbReference type="GO" id="GO:0016491">
    <property type="term" value="F:oxidoreductase activity"/>
    <property type="evidence" value="ECO:0007669"/>
    <property type="project" value="UniProtKB-KW"/>
</dbReference>
<sequence length="484" mass="54506">MTRKRFVVVGAGLGGLATALRLSHLGHKVTVLEKTGQIGGRNREVQVGGSFFDGGPTLLMMLDAFRKLFADVGERMEDHLDISLCDPSYRVFYRDGCRIEGTPNVARMIDQIERMSGRKDALAYPRMLGDLAALYEASIPNFVRKNFYRPQDFFGVRSLGLVGRHRMLGNLAQGIARYMDDPRLRMLFSFQTMYLGLSPYEAPWVYAVLTYMEYGEGIWYPKGGVVELCRAVGRLAETRGTEIRLNSPVKRIEGRRVELENGETVEGDAVICNADLPYAERELLGGSPKRAGRRRYSCSAYMVYIDYKGELPQLLHHNVFFGNDFEGNLEAIFNRHELPDDPAFYACVSARSDRERAPDGHENLYLLIPCPNLDRPWSDADAAALRERAFARLQYEVGFDRSRIAAMRDYSPSDWAGELNLDRGAAFGLSHHFNQSAFFRPGNRSRRNPNVYFVGASTVPGNGLPMVLISAELAEERILRDLGK</sequence>
<comment type="pathway">
    <text evidence="1 4">Carotenoid biosynthesis.</text>
</comment>
<dbReference type="InterPro" id="IPR014105">
    <property type="entry name" value="Carotenoid/retinoid_OxRdtase"/>
</dbReference>
<dbReference type="InterPro" id="IPR036188">
    <property type="entry name" value="FAD/NAD-bd_sf"/>
</dbReference>
<evidence type="ECO:0000256" key="2">
    <source>
        <dbReference type="ARBA" id="ARBA00022746"/>
    </source>
</evidence>
<dbReference type="RefSeq" id="WP_052547692.1">
    <property type="nucleotide sequence ID" value="NZ_CP007139.1"/>
</dbReference>
<proteinExistence type="inferred from homology"/>
<dbReference type="OrthoDB" id="9814556at2"/>
<dbReference type="eggNOG" id="COG1233">
    <property type="taxonomic scope" value="Bacteria"/>
</dbReference>
<dbReference type="Gene3D" id="3.50.50.60">
    <property type="entry name" value="FAD/NAD(P)-binding domain"/>
    <property type="match status" value="2"/>
</dbReference>
<evidence type="ECO:0000256" key="4">
    <source>
        <dbReference type="RuleBase" id="RU362075"/>
    </source>
</evidence>
<organism evidence="6 7">
    <name type="scientific">Fimbriimonas ginsengisoli Gsoil 348</name>
    <dbReference type="NCBI Taxonomy" id="661478"/>
    <lineage>
        <taxon>Bacteria</taxon>
        <taxon>Bacillati</taxon>
        <taxon>Armatimonadota</taxon>
        <taxon>Fimbriimonadia</taxon>
        <taxon>Fimbriimonadales</taxon>
        <taxon>Fimbriimonadaceae</taxon>
        <taxon>Fimbriimonas</taxon>
    </lineage>
</organism>
<evidence type="ECO:0000313" key="7">
    <source>
        <dbReference type="Proteomes" id="UP000027982"/>
    </source>
</evidence>
<dbReference type="SUPFAM" id="SSF51905">
    <property type="entry name" value="FAD/NAD(P)-binding domain"/>
    <property type="match status" value="1"/>
</dbReference>
<dbReference type="NCBIfam" id="TIGR02734">
    <property type="entry name" value="crtI_fam"/>
    <property type="match status" value="1"/>
</dbReference>
<dbReference type="PANTHER" id="PTHR43734">
    <property type="entry name" value="PHYTOENE DESATURASE"/>
    <property type="match status" value="1"/>
</dbReference>
<feature type="domain" description="Amine oxidase" evidence="5">
    <location>
        <begin position="13"/>
        <end position="474"/>
    </location>
</feature>